<evidence type="ECO:0000256" key="1">
    <source>
        <dbReference type="ARBA" id="ARBA00004141"/>
    </source>
</evidence>
<dbReference type="Pfam" id="PF00153">
    <property type="entry name" value="Mito_carr"/>
    <property type="match status" value="3"/>
</dbReference>
<name>A0A095CE03_CRYD2</name>
<dbReference type="SUPFAM" id="SSF103506">
    <property type="entry name" value="Mitochondrial carrier"/>
    <property type="match status" value="1"/>
</dbReference>
<evidence type="ECO:0000256" key="10">
    <source>
        <dbReference type="SAM" id="Phobius"/>
    </source>
</evidence>
<keyword evidence="12" id="KW-1185">Reference proteome</keyword>
<reference evidence="11 12" key="1">
    <citation type="journal article" date="2011" name="MBio">
        <title>Genome variation in Cryptococcus gattii, an emerging pathogen of immunocompetent hosts.</title>
        <authorList>
            <person name="D'Souza C.A."/>
            <person name="Kronstad J.W."/>
            <person name="Taylor G."/>
            <person name="Warren R."/>
            <person name="Yuen M."/>
            <person name="Hu G."/>
            <person name="Jung W.H."/>
            <person name="Sham A."/>
            <person name="Kidd S.E."/>
            <person name="Tangen K."/>
            <person name="Lee N."/>
            <person name="Zeilmaker T."/>
            <person name="Sawkins J."/>
            <person name="McVicker G."/>
            <person name="Shah S."/>
            <person name="Gnerre S."/>
            <person name="Griggs A."/>
            <person name="Zeng Q."/>
            <person name="Bartlett K."/>
            <person name="Li W."/>
            <person name="Wang X."/>
            <person name="Heitman J."/>
            <person name="Stajich J.E."/>
            <person name="Fraser J.A."/>
            <person name="Meyer W."/>
            <person name="Carter D."/>
            <person name="Schein J."/>
            <person name="Krzywinski M."/>
            <person name="Kwon-Chung K.J."/>
            <person name="Varma A."/>
            <person name="Wang J."/>
            <person name="Brunham R."/>
            <person name="Fyfe M."/>
            <person name="Ouellette B.F."/>
            <person name="Siddiqui A."/>
            <person name="Marra M."/>
            <person name="Jones S."/>
            <person name="Holt R."/>
            <person name="Birren B.W."/>
            <person name="Galagan J.E."/>
            <person name="Cuomo C.A."/>
        </authorList>
    </citation>
    <scope>NUCLEOTIDE SEQUENCE [LARGE SCALE GENOMIC DNA]</scope>
    <source>
        <strain evidence="11 12">R265</strain>
    </source>
</reference>
<feature type="repeat" description="Solcar" evidence="8">
    <location>
        <begin position="5"/>
        <end position="94"/>
    </location>
</feature>
<keyword evidence="7 8" id="KW-0472">Membrane</keyword>
<dbReference type="Gene3D" id="1.50.40.10">
    <property type="entry name" value="Mitochondrial carrier domain"/>
    <property type="match status" value="1"/>
</dbReference>
<dbReference type="AlphaFoldDB" id="A0A095CE03"/>
<gene>
    <name evidence="11" type="ORF">CNBG_4518</name>
</gene>
<dbReference type="GO" id="GO:0016020">
    <property type="term" value="C:membrane"/>
    <property type="evidence" value="ECO:0007669"/>
    <property type="project" value="UniProtKB-SubCell"/>
</dbReference>
<evidence type="ECO:0000256" key="2">
    <source>
        <dbReference type="ARBA" id="ARBA00006375"/>
    </source>
</evidence>
<comment type="similarity">
    <text evidence="2 9">Belongs to the mitochondrial carrier (TC 2.A.29) family.</text>
</comment>
<evidence type="ECO:0000256" key="5">
    <source>
        <dbReference type="ARBA" id="ARBA00022737"/>
    </source>
</evidence>
<proteinExistence type="inferred from homology"/>
<dbReference type="KEGG" id="cdeu:CNBG_4518"/>
<dbReference type="OMA" id="FYNYLRP"/>
<dbReference type="PANTHER" id="PTHR45939:SF2">
    <property type="entry name" value="CARRIER PROTEIN, PUTATIVE (AFU_ORTHOLOGUE AFUA_2G13870)-RELATED"/>
    <property type="match status" value="1"/>
</dbReference>
<evidence type="ECO:0000256" key="6">
    <source>
        <dbReference type="ARBA" id="ARBA00022989"/>
    </source>
</evidence>
<dbReference type="EMBL" id="CP025760">
    <property type="protein sequence ID" value="KGB78680.1"/>
    <property type="molecule type" value="Genomic_DNA"/>
</dbReference>
<dbReference type="RefSeq" id="XP_062884407.1">
    <property type="nucleotide sequence ID" value="XM_063028452.1"/>
</dbReference>
<dbReference type="GeneID" id="88180727"/>
<feature type="transmembrane region" description="Helical" evidence="10">
    <location>
        <begin position="228"/>
        <end position="251"/>
    </location>
</feature>
<dbReference type="HOGENOM" id="CLU_015166_6_3_1"/>
<organism evidence="11 12">
    <name type="scientific">Cryptococcus deuterogattii (strain R265)</name>
    <name type="common">Cryptococcus gattii VGII (strain R265)</name>
    <dbReference type="NCBI Taxonomy" id="294750"/>
    <lineage>
        <taxon>Eukaryota</taxon>
        <taxon>Fungi</taxon>
        <taxon>Dikarya</taxon>
        <taxon>Basidiomycota</taxon>
        <taxon>Agaricomycotina</taxon>
        <taxon>Tremellomycetes</taxon>
        <taxon>Tremellales</taxon>
        <taxon>Cryptococcaceae</taxon>
        <taxon>Cryptococcus</taxon>
        <taxon>Cryptococcus gattii species complex</taxon>
    </lineage>
</organism>
<dbReference type="Proteomes" id="UP000029445">
    <property type="component" value="Chromosome 2"/>
</dbReference>
<evidence type="ECO:0000256" key="7">
    <source>
        <dbReference type="ARBA" id="ARBA00023136"/>
    </source>
</evidence>
<dbReference type="InterPro" id="IPR052217">
    <property type="entry name" value="Mito/Peroxisomal_Carrier"/>
</dbReference>
<evidence type="ECO:0008006" key="13">
    <source>
        <dbReference type="Google" id="ProtNLM"/>
    </source>
</evidence>
<dbReference type="InterPro" id="IPR023395">
    <property type="entry name" value="MCP_dom_sf"/>
</dbReference>
<accession>A0A095CE03</accession>
<feature type="repeat" description="Solcar" evidence="8">
    <location>
        <begin position="225"/>
        <end position="316"/>
    </location>
</feature>
<evidence type="ECO:0000256" key="8">
    <source>
        <dbReference type="PROSITE-ProRule" id="PRU00282"/>
    </source>
</evidence>
<dbReference type="OrthoDB" id="18574at2759"/>
<keyword evidence="3 9" id="KW-0813">Transport</keyword>
<evidence type="ECO:0000256" key="3">
    <source>
        <dbReference type="ARBA" id="ARBA00022448"/>
    </source>
</evidence>
<dbReference type="GO" id="GO:0015217">
    <property type="term" value="F:ADP transmembrane transporter activity"/>
    <property type="evidence" value="ECO:0007669"/>
    <property type="project" value="TreeGrafter"/>
</dbReference>
<comment type="subcellular location">
    <subcellularLocation>
        <location evidence="1">Membrane</location>
        <topology evidence="1">Multi-pass membrane protein</topology>
    </subcellularLocation>
</comment>
<dbReference type="VEuPathDB" id="FungiDB:CNBG_4518"/>
<evidence type="ECO:0000313" key="11">
    <source>
        <dbReference type="EMBL" id="KGB78680.1"/>
    </source>
</evidence>
<feature type="repeat" description="Solcar" evidence="8">
    <location>
        <begin position="129"/>
        <end position="215"/>
    </location>
</feature>
<keyword evidence="5" id="KW-0677">Repeat</keyword>
<evidence type="ECO:0000313" key="12">
    <source>
        <dbReference type="Proteomes" id="UP000029445"/>
    </source>
</evidence>
<dbReference type="STRING" id="294750.A0A095CE03"/>
<sequence length="325" mass="35534">MQTKLPPLLQATSGALGSAVGNCVVFPLDVATTRMQHASKIPKTRRLPLILTLHRLLSRRHALTRIYSGLKADTLSTVLSSFIYFYVYTALQKGLHQYRLKQAVYQAAPSPAGVGGLSSKASDTVNTKRTPLEELIIGVLAGITSKSIALPISTVSVRHQVSESGEDEKQSVLQTLLAIRKEDGIKGLFSGFGPTIPLTLLPSLTLYIHSFLLNILVPKRHRAHPPGAVTFLLGALSNALATVPLYPLILVKVLDQSGKEKGNDKLNEEESMFSTMKKLIRREGIQGLYVGLEGQLIKGLVSQGVMMLVKQRVEETVIRFYRTQS</sequence>
<evidence type="ECO:0000256" key="9">
    <source>
        <dbReference type="RuleBase" id="RU000488"/>
    </source>
</evidence>
<keyword evidence="4 8" id="KW-0812">Transmembrane</keyword>
<reference evidence="11 12" key="2">
    <citation type="journal article" date="2018" name="Proc. Natl. Acad. Sci.">
        <title>RNAi is a critical determinant of centromere evolution in closely related fungi.</title>
        <authorList>
            <person name="Yadav V."/>
            <person name="Sun S."/>
            <person name="Billmyre R.B."/>
            <person name="Thimmappa B.C."/>
            <person name="Shea T."/>
            <person name="Lintner R."/>
            <person name="Bakkeren G."/>
            <person name="Cuomo C.A."/>
            <person name="Heitman J."/>
            <person name="Sanyal K."/>
        </authorList>
    </citation>
    <scope>NUCLEOTIDE SEQUENCE [LARGE SCALE GENOMIC DNA]</scope>
    <source>
        <strain evidence="11 12">R265</strain>
    </source>
</reference>
<feature type="transmembrane region" description="Helical" evidence="10">
    <location>
        <begin position="188"/>
        <end position="208"/>
    </location>
</feature>
<dbReference type="InterPro" id="IPR018108">
    <property type="entry name" value="MCP_transmembrane"/>
</dbReference>
<keyword evidence="6 10" id="KW-1133">Transmembrane helix</keyword>
<evidence type="ECO:0000256" key="4">
    <source>
        <dbReference type="ARBA" id="ARBA00022692"/>
    </source>
</evidence>
<dbReference type="PANTHER" id="PTHR45939">
    <property type="entry name" value="PEROXISOMAL MEMBRANE PROTEIN PMP34-RELATED"/>
    <property type="match status" value="1"/>
</dbReference>
<dbReference type="PROSITE" id="PS50920">
    <property type="entry name" value="SOLCAR"/>
    <property type="match status" value="3"/>
</dbReference>
<protein>
    <recommendedName>
        <fullName evidence="13">Mitochondrial carrier</fullName>
    </recommendedName>
</protein>